<dbReference type="AlphaFoldDB" id="A0A1V8M920"/>
<dbReference type="PROSITE" id="PS50005">
    <property type="entry name" value="TPR"/>
    <property type="match status" value="1"/>
</dbReference>
<keyword evidence="2" id="KW-0732">Signal</keyword>
<name>A0A1V8M920_9GAMM</name>
<dbReference type="RefSeq" id="WP_080522634.1">
    <property type="nucleotide sequence ID" value="NZ_LPUF01000001.1"/>
</dbReference>
<evidence type="ECO:0000256" key="2">
    <source>
        <dbReference type="SAM" id="SignalP"/>
    </source>
</evidence>
<evidence type="ECO:0000256" key="1">
    <source>
        <dbReference type="PROSITE-ProRule" id="PRU00339"/>
    </source>
</evidence>
<dbReference type="Gene3D" id="1.25.40.10">
    <property type="entry name" value="Tetratricopeptide repeat domain"/>
    <property type="match status" value="1"/>
</dbReference>
<dbReference type="PROSITE" id="PS51257">
    <property type="entry name" value="PROKAR_LIPOPROTEIN"/>
    <property type="match status" value="1"/>
</dbReference>
<proteinExistence type="predicted"/>
<dbReference type="InterPro" id="IPR019734">
    <property type="entry name" value="TPR_rpt"/>
</dbReference>
<dbReference type="OrthoDB" id="5570544at2"/>
<reference evidence="3 4" key="1">
    <citation type="submission" date="2015-12" db="EMBL/GenBank/DDBJ databases">
        <authorList>
            <person name="Shamseldin A."/>
            <person name="Moawad H."/>
            <person name="Abd El-Rahim W.M."/>
            <person name="Sadowsky M.J."/>
        </authorList>
    </citation>
    <scope>NUCLEOTIDE SEQUENCE [LARGE SCALE GENOMIC DNA]</scope>
    <source>
        <strain evidence="3 4">WF1</strain>
    </source>
</reference>
<protein>
    <submittedName>
        <fullName evidence="3">Uncharacterized protein</fullName>
    </submittedName>
</protein>
<gene>
    <name evidence="3" type="ORF">AU255_09285</name>
</gene>
<dbReference type="STRING" id="1420851.AU255_09285"/>
<dbReference type="Proteomes" id="UP000191980">
    <property type="component" value="Unassembled WGS sequence"/>
</dbReference>
<accession>A0A1V8M920</accession>
<keyword evidence="1" id="KW-0802">TPR repeat</keyword>
<feature type="signal peptide" evidence="2">
    <location>
        <begin position="1"/>
        <end position="28"/>
    </location>
</feature>
<dbReference type="SUPFAM" id="SSF48452">
    <property type="entry name" value="TPR-like"/>
    <property type="match status" value="1"/>
</dbReference>
<sequence>MKKKITLLVCIAWLLAGCSSFGSKQAPAPVYEKIDRSANKEKKSTINTIPDQTTQIKTVQDPVIIKQQDLDPAVNVNSQPKSSTVVIALLSEADSSYKQGNLNESVATIERALRIEPRNALLLYKLATLRLQQGQPDMAENLAKKSELLAEGNAQLKRQNWLLIAEARKQLGNMAGAEQARKKASQY</sequence>
<feature type="chain" id="PRO_5012754312" evidence="2">
    <location>
        <begin position="29"/>
        <end position="187"/>
    </location>
</feature>
<keyword evidence="4" id="KW-1185">Reference proteome</keyword>
<dbReference type="SMART" id="SM00028">
    <property type="entry name" value="TPR"/>
    <property type="match status" value="2"/>
</dbReference>
<evidence type="ECO:0000313" key="4">
    <source>
        <dbReference type="Proteomes" id="UP000191980"/>
    </source>
</evidence>
<feature type="repeat" description="TPR" evidence="1">
    <location>
        <begin position="86"/>
        <end position="119"/>
    </location>
</feature>
<comment type="caution">
    <text evidence="3">The sequence shown here is derived from an EMBL/GenBank/DDBJ whole genome shotgun (WGS) entry which is preliminary data.</text>
</comment>
<dbReference type="Pfam" id="PF13431">
    <property type="entry name" value="TPR_17"/>
    <property type="match status" value="1"/>
</dbReference>
<evidence type="ECO:0000313" key="3">
    <source>
        <dbReference type="EMBL" id="OQK18028.1"/>
    </source>
</evidence>
<dbReference type="EMBL" id="LPUF01000001">
    <property type="protein sequence ID" value="OQK18028.1"/>
    <property type="molecule type" value="Genomic_DNA"/>
</dbReference>
<organism evidence="3 4">
    <name type="scientific">Methyloprofundus sedimenti</name>
    <dbReference type="NCBI Taxonomy" id="1420851"/>
    <lineage>
        <taxon>Bacteria</taxon>
        <taxon>Pseudomonadati</taxon>
        <taxon>Pseudomonadota</taxon>
        <taxon>Gammaproteobacteria</taxon>
        <taxon>Methylococcales</taxon>
        <taxon>Methylococcaceae</taxon>
        <taxon>Methyloprofundus</taxon>
    </lineage>
</organism>
<dbReference type="InterPro" id="IPR011990">
    <property type="entry name" value="TPR-like_helical_dom_sf"/>
</dbReference>